<dbReference type="Gene3D" id="1.25.40.10">
    <property type="entry name" value="Tetratricopeptide repeat domain"/>
    <property type="match status" value="2"/>
</dbReference>
<dbReference type="SUPFAM" id="SSF48452">
    <property type="entry name" value="TPR-like"/>
    <property type="match status" value="1"/>
</dbReference>
<evidence type="ECO:0000313" key="3">
    <source>
        <dbReference type="Proteomes" id="UP000034491"/>
    </source>
</evidence>
<organism evidence="2 3">
    <name type="scientific">Kiloniella litopenaei</name>
    <dbReference type="NCBI Taxonomy" id="1549748"/>
    <lineage>
        <taxon>Bacteria</taxon>
        <taxon>Pseudomonadati</taxon>
        <taxon>Pseudomonadota</taxon>
        <taxon>Alphaproteobacteria</taxon>
        <taxon>Rhodospirillales</taxon>
        <taxon>Kiloniellaceae</taxon>
        <taxon>Kiloniella</taxon>
    </lineage>
</organism>
<dbReference type="InterPro" id="IPR019734">
    <property type="entry name" value="TPR_rpt"/>
</dbReference>
<reference evidence="2 3" key="1">
    <citation type="submission" date="2015-03" db="EMBL/GenBank/DDBJ databases">
        <title>Genome sequence of Kiloniella sp. P1-1, isolated from the gut microflora of Pacific white shrimp, Penaeus vannamei.</title>
        <authorList>
            <person name="Shao Z."/>
            <person name="Wang L."/>
            <person name="Li X."/>
        </authorList>
    </citation>
    <scope>NUCLEOTIDE SEQUENCE [LARGE SCALE GENOMIC DNA]</scope>
    <source>
        <strain evidence="2 3">P1-1</strain>
    </source>
</reference>
<feature type="repeat" description="TPR" evidence="1">
    <location>
        <begin position="156"/>
        <end position="189"/>
    </location>
</feature>
<comment type="caution">
    <text evidence="2">The sequence shown here is derived from an EMBL/GenBank/DDBJ whole genome shotgun (WGS) entry which is preliminary data.</text>
</comment>
<dbReference type="EMBL" id="LANI01000004">
    <property type="protein sequence ID" value="KKJ77462.1"/>
    <property type="molecule type" value="Genomic_DNA"/>
</dbReference>
<dbReference type="InterPro" id="IPR011990">
    <property type="entry name" value="TPR-like_helical_dom_sf"/>
</dbReference>
<accession>A0A0M2R6D9</accession>
<dbReference type="PROSITE" id="PS51257">
    <property type="entry name" value="PROKAR_LIPOPROTEIN"/>
    <property type="match status" value="1"/>
</dbReference>
<evidence type="ECO:0000256" key="1">
    <source>
        <dbReference type="PROSITE-ProRule" id="PRU00339"/>
    </source>
</evidence>
<feature type="repeat" description="TPR" evidence="1">
    <location>
        <begin position="55"/>
        <end position="88"/>
    </location>
</feature>
<sequence length="300" mass="33000">MFAKRIVILGGISFVLSGCSVVHDISSAVGIKSPKDEVAQGSVDPDEKHGFDKESQQVFDVAEATYNRGDYRTAIGLYQRVFELNPDNPEPMLRIGSILNKRGEPLAAGQAYRQVLAVDPMNVEAKRGLGLSFMARGQMDLAIEQFSEGLGIEKNTKLLNAMGVAYDKKGERQTAQRYYKAGLEIDKDNLTLLSNYGLSMSYEGRHDEALAILYPLSKNPKATVQHRQILAMAYTLSGDLDAAEQTSRIDMDDADVAKRMRYFNSLSPKVSSPSSLAVNDTTIREKAKSPVEPIDSEVID</sequence>
<dbReference type="Proteomes" id="UP000034491">
    <property type="component" value="Unassembled WGS sequence"/>
</dbReference>
<dbReference type="STRING" id="1549748.WH95_07110"/>
<dbReference type="PANTHER" id="PTHR12558">
    <property type="entry name" value="CELL DIVISION CYCLE 16,23,27"/>
    <property type="match status" value="1"/>
</dbReference>
<keyword evidence="3" id="KW-1185">Reference proteome</keyword>
<evidence type="ECO:0000313" key="2">
    <source>
        <dbReference type="EMBL" id="KKJ77462.1"/>
    </source>
</evidence>
<dbReference type="PROSITE" id="PS50005">
    <property type="entry name" value="TPR"/>
    <property type="match status" value="2"/>
</dbReference>
<dbReference type="AlphaFoldDB" id="A0A0M2R6D9"/>
<gene>
    <name evidence="2" type="ORF">WH95_07110</name>
</gene>
<dbReference type="Pfam" id="PF13429">
    <property type="entry name" value="TPR_15"/>
    <property type="match status" value="1"/>
</dbReference>
<proteinExistence type="predicted"/>
<name>A0A0M2R6D9_9PROT</name>
<dbReference type="PANTHER" id="PTHR12558:SF13">
    <property type="entry name" value="CELL DIVISION CYCLE PROTEIN 27 HOMOLOG"/>
    <property type="match status" value="1"/>
</dbReference>
<protein>
    <submittedName>
        <fullName evidence="2">Uncharacterized protein</fullName>
    </submittedName>
</protein>
<dbReference type="SMART" id="SM00028">
    <property type="entry name" value="TPR"/>
    <property type="match status" value="4"/>
</dbReference>
<keyword evidence="1" id="KW-0802">TPR repeat</keyword>